<dbReference type="SUPFAM" id="SSF50965">
    <property type="entry name" value="Galactose oxidase, central domain"/>
    <property type="match status" value="1"/>
</dbReference>
<gene>
    <name evidence="4" type="ORF">GCM10023091_25650</name>
</gene>
<evidence type="ECO:0000256" key="3">
    <source>
        <dbReference type="SAM" id="SignalP"/>
    </source>
</evidence>
<dbReference type="Gene3D" id="2.120.10.80">
    <property type="entry name" value="Kelch-type beta propeller"/>
    <property type="match status" value="2"/>
</dbReference>
<organism evidence="4 5">
    <name type="scientific">Ravibacter arvi</name>
    <dbReference type="NCBI Taxonomy" id="2051041"/>
    <lineage>
        <taxon>Bacteria</taxon>
        <taxon>Pseudomonadati</taxon>
        <taxon>Bacteroidota</taxon>
        <taxon>Cytophagia</taxon>
        <taxon>Cytophagales</taxon>
        <taxon>Spirosomataceae</taxon>
        <taxon>Ravibacter</taxon>
    </lineage>
</organism>
<dbReference type="Proteomes" id="UP001501508">
    <property type="component" value="Unassembled WGS sequence"/>
</dbReference>
<sequence>MRITTSYNLMLNLKTRIVTIAMLASSVLFLGACNDEDVEPEYIGNWYQTGLPDFEGITRRSAVGFTIGELGYAGLGYSANQERLKDFWEYNPVQKFWTQKAAFGGTARQDAVAFSIGNKGYVGTGYDGDYKSDFWEYDPASNKWKQVDSLPSTSGSGARQQAVAFTLGNKAYVGLGFDGNYKQDFYEYTPDDKGGNWKQITSFIGGKRQGAAAFVIGDKAYVGFGRGNTAVNHSDLYEFNPGAEQVWVAKAELTDHPRTNPLAVSLNNKGYIIGGIQASSLKDVWEYDPVGDAWTQKTSFEGGQRSYAIGFSLKNVIYYGTGTSGSFLDDFWGFDPSATQVDDD</sequence>
<reference evidence="5" key="1">
    <citation type="journal article" date="2019" name="Int. J. Syst. Evol. Microbiol.">
        <title>The Global Catalogue of Microorganisms (GCM) 10K type strain sequencing project: providing services to taxonomists for standard genome sequencing and annotation.</title>
        <authorList>
            <consortium name="The Broad Institute Genomics Platform"/>
            <consortium name="The Broad Institute Genome Sequencing Center for Infectious Disease"/>
            <person name="Wu L."/>
            <person name="Ma J."/>
        </authorList>
    </citation>
    <scope>NUCLEOTIDE SEQUENCE [LARGE SCALE GENOMIC DNA]</scope>
    <source>
        <strain evidence="5">JCM 31920</strain>
    </source>
</reference>
<protein>
    <submittedName>
        <fullName evidence="4">Kelch repeat-containing protein</fullName>
    </submittedName>
</protein>
<proteinExistence type="predicted"/>
<dbReference type="PANTHER" id="PTHR24412:SF497">
    <property type="entry name" value="KELCH-LIKE PROTEIN 18"/>
    <property type="match status" value="1"/>
</dbReference>
<dbReference type="InterPro" id="IPR006652">
    <property type="entry name" value="Kelch_1"/>
</dbReference>
<comment type="caution">
    <text evidence="4">The sequence shown here is derived from an EMBL/GenBank/DDBJ whole genome shotgun (WGS) entry which is preliminary data.</text>
</comment>
<dbReference type="InterPro" id="IPR011043">
    <property type="entry name" value="Gal_Oxase/kelch_b-propeller"/>
</dbReference>
<keyword evidence="1" id="KW-0880">Kelch repeat</keyword>
<feature type="chain" id="PRO_5045553146" evidence="3">
    <location>
        <begin position="33"/>
        <end position="344"/>
    </location>
</feature>
<feature type="signal peptide" evidence="3">
    <location>
        <begin position="1"/>
        <end position="32"/>
    </location>
</feature>
<dbReference type="Pfam" id="PF01344">
    <property type="entry name" value="Kelch_1"/>
    <property type="match status" value="1"/>
</dbReference>
<evidence type="ECO:0000313" key="5">
    <source>
        <dbReference type="Proteomes" id="UP001501508"/>
    </source>
</evidence>
<name>A0ABP8M1K9_9BACT</name>
<evidence type="ECO:0000256" key="1">
    <source>
        <dbReference type="ARBA" id="ARBA00022441"/>
    </source>
</evidence>
<keyword evidence="5" id="KW-1185">Reference proteome</keyword>
<dbReference type="PROSITE" id="PS51257">
    <property type="entry name" value="PROKAR_LIPOPROTEIN"/>
    <property type="match status" value="1"/>
</dbReference>
<accession>A0ABP8M1K9</accession>
<dbReference type="PANTHER" id="PTHR24412">
    <property type="entry name" value="KELCH PROTEIN"/>
    <property type="match status" value="1"/>
</dbReference>
<dbReference type="InterPro" id="IPR015915">
    <property type="entry name" value="Kelch-typ_b-propeller"/>
</dbReference>
<dbReference type="Pfam" id="PF24681">
    <property type="entry name" value="Kelch_KLHDC2_KLHL20_DRC7"/>
    <property type="match status" value="1"/>
</dbReference>
<evidence type="ECO:0000256" key="2">
    <source>
        <dbReference type="ARBA" id="ARBA00022737"/>
    </source>
</evidence>
<evidence type="ECO:0000313" key="4">
    <source>
        <dbReference type="EMBL" id="GAA4441066.1"/>
    </source>
</evidence>
<dbReference type="EMBL" id="BAABEY010000025">
    <property type="protein sequence ID" value="GAA4441066.1"/>
    <property type="molecule type" value="Genomic_DNA"/>
</dbReference>
<keyword evidence="3" id="KW-0732">Signal</keyword>
<keyword evidence="2" id="KW-0677">Repeat</keyword>